<comment type="catalytic activity">
    <reaction evidence="11">
        <text>nitric oxide + Fe(III)-[cytochrome c] + H2O = Fe(II)-[cytochrome c] + nitrite + 2 H(+)</text>
        <dbReference type="Rhea" id="RHEA:15233"/>
        <dbReference type="Rhea" id="RHEA-COMP:10350"/>
        <dbReference type="Rhea" id="RHEA-COMP:14399"/>
        <dbReference type="ChEBI" id="CHEBI:15377"/>
        <dbReference type="ChEBI" id="CHEBI:15378"/>
        <dbReference type="ChEBI" id="CHEBI:16301"/>
        <dbReference type="ChEBI" id="CHEBI:16480"/>
        <dbReference type="ChEBI" id="CHEBI:29033"/>
        <dbReference type="ChEBI" id="CHEBI:29034"/>
        <dbReference type="EC" id="1.7.2.1"/>
    </reaction>
</comment>
<keyword evidence="9" id="KW-0560">Oxidoreductase</keyword>
<accession>A0A1G2MS25</accession>
<evidence type="ECO:0000256" key="8">
    <source>
        <dbReference type="ARBA" id="ARBA00022737"/>
    </source>
</evidence>
<dbReference type="PANTHER" id="PTHR11709">
    <property type="entry name" value="MULTI-COPPER OXIDASE"/>
    <property type="match status" value="1"/>
</dbReference>
<feature type="binding site" description="type 1 copper site" evidence="12">
    <location>
        <position position="143"/>
    </location>
    <ligand>
        <name>Cu cation</name>
        <dbReference type="ChEBI" id="CHEBI:23378"/>
        <label>1</label>
    </ligand>
</feature>
<keyword evidence="10 12" id="KW-0186">Copper</keyword>
<feature type="binding site" description="type 1 copper site" evidence="12">
    <location>
        <position position="148"/>
    </location>
    <ligand>
        <name>Cu cation</name>
        <dbReference type="ChEBI" id="CHEBI:23378"/>
        <label>1</label>
    </ligand>
</feature>
<evidence type="ECO:0000313" key="16">
    <source>
        <dbReference type="Proteomes" id="UP000177565"/>
    </source>
</evidence>
<evidence type="ECO:0000256" key="12">
    <source>
        <dbReference type="PIRSR" id="PIRSR601287-1"/>
    </source>
</evidence>
<comment type="cofactor">
    <cofactor evidence="1 12">
        <name>Cu(+)</name>
        <dbReference type="ChEBI" id="CHEBI:49552"/>
    </cofactor>
</comment>
<evidence type="ECO:0000256" key="7">
    <source>
        <dbReference type="ARBA" id="ARBA00022723"/>
    </source>
</evidence>
<dbReference type="GO" id="GO:0005507">
    <property type="term" value="F:copper ion binding"/>
    <property type="evidence" value="ECO:0007669"/>
    <property type="project" value="InterPro"/>
</dbReference>
<feature type="binding site" description="type 1 copper site" evidence="12">
    <location>
        <position position="186"/>
    </location>
    <ligand>
        <name>Cu cation</name>
        <dbReference type="ChEBI" id="CHEBI:23378"/>
        <label>1</label>
    </ligand>
</feature>
<dbReference type="PANTHER" id="PTHR11709:SF394">
    <property type="entry name" value="FI03373P-RELATED"/>
    <property type="match status" value="1"/>
</dbReference>
<reference evidence="15 16" key="1">
    <citation type="journal article" date="2016" name="Nat. Commun.">
        <title>Thousands of microbial genomes shed light on interconnected biogeochemical processes in an aquifer system.</title>
        <authorList>
            <person name="Anantharaman K."/>
            <person name="Brown C.T."/>
            <person name="Hug L.A."/>
            <person name="Sharon I."/>
            <person name="Castelle C.J."/>
            <person name="Probst A.J."/>
            <person name="Thomas B.C."/>
            <person name="Singh A."/>
            <person name="Wilkins M.J."/>
            <person name="Karaoz U."/>
            <person name="Brodie E.L."/>
            <person name="Williams K.H."/>
            <person name="Hubbard S.S."/>
            <person name="Banfield J.F."/>
        </authorList>
    </citation>
    <scope>NUCLEOTIDE SEQUENCE [LARGE SCALE GENOMIC DNA]</scope>
</reference>
<evidence type="ECO:0000256" key="3">
    <source>
        <dbReference type="ARBA" id="ARBA00010609"/>
    </source>
</evidence>
<evidence type="ECO:0000256" key="6">
    <source>
        <dbReference type="ARBA" id="ARBA00017290"/>
    </source>
</evidence>
<organism evidence="15 16">
    <name type="scientific">Candidatus Taylorbacteria bacterium RIFCSPHIGHO2_02_FULL_46_13</name>
    <dbReference type="NCBI Taxonomy" id="1802312"/>
    <lineage>
        <taxon>Bacteria</taxon>
        <taxon>Candidatus Tayloriibacteriota</taxon>
    </lineage>
</organism>
<dbReference type="InterPro" id="IPR011706">
    <property type="entry name" value="Cu-oxidase_C"/>
</dbReference>
<name>A0A1G2MS25_9BACT</name>
<dbReference type="SUPFAM" id="SSF49503">
    <property type="entry name" value="Cupredoxins"/>
    <property type="match status" value="2"/>
</dbReference>
<dbReference type="AlphaFoldDB" id="A0A1G2MS25"/>
<comment type="subunit">
    <text evidence="4">Homotrimer.</text>
</comment>
<feature type="domain" description="Plastocyanin-like" evidence="13">
    <location>
        <begin position="232"/>
        <end position="341"/>
    </location>
</feature>
<dbReference type="InterPro" id="IPR045087">
    <property type="entry name" value="Cu-oxidase_fam"/>
</dbReference>
<dbReference type="EC" id="1.7.2.1" evidence="5"/>
<dbReference type="CDD" id="cd11024">
    <property type="entry name" value="CuRO_1_2DMCO_NIR_like"/>
    <property type="match status" value="1"/>
</dbReference>
<evidence type="ECO:0000256" key="9">
    <source>
        <dbReference type="ARBA" id="ARBA00023002"/>
    </source>
</evidence>
<dbReference type="Pfam" id="PF07732">
    <property type="entry name" value="Cu-oxidase_3"/>
    <property type="match status" value="1"/>
</dbReference>
<feature type="binding site" description="type 1 copper site" evidence="12">
    <location>
        <position position="194"/>
    </location>
    <ligand>
        <name>Cu cation</name>
        <dbReference type="ChEBI" id="CHEBI:23378"/>
        <label>1</label>
    </ligand>
</feature>
<gene>
    <name evidence="15" type="ORF">A3C06_01740</name>
</gene>
<sequence>MKKTFIVLTLLIVVAIFIGYRFINNIGTGESDHLALQQTAQESIGTTGEYQSDDFNPTEFLTTWNFNNLPKEERSRFYKETPLPDGALLREYKFFIQDKEIEVAPGVFYPAWTYNGQVPGPTIRATEGDTIKITLTNGGTKPHTAHFHGFHSAEMDGSAFEDMVLPGESFTYEFKAGPYGTHVYHCHSYPVSEHVARGLYGTYIVDPKNDTRPKADKELIMVMNGFDVNFDGANEIYAVNTRAFAYNIDPIVVQKGELVRVYLSNMLEFDPINSFHLHANFFNEYQTGTNLIPDNFTDIITLGQAERSILDIRFREPGIYMFHSHVIEFSELGWAGMFMVME</sequence>
<evidence type="ECO:0000256" key="11">
    <source>
        <dbReference type="ARBA" id="ARBA00049340"/>
    </source>
</evidence>
<evidence type="ECO:0000313" key="15">
    <source>
        <dbReference type="EMBL" id="OHA26665.1"/>
    </source>
</evidence>
<comment type="similarity">
    <text evidence="3">Belongs to the multicopper oxidase family.</text>
</comment>
<comment type="cofactor">
    <cofactor evidence="2 12">
        <name>Cu(2+)</name>
        <dbReference type="ChEBI" id="CHEBI:29036"/>
    </cofactor>
</comment>
<dbReference type="Gene3D" id="2.60.40.420">
    <property type="entry name" value="Cupredoxins - blue copper proteins"/>
    <property type="match status" value="2"/>
</dbReference>
<protein>
    <recommendedName>
        <fullName evidence="6">Copper-containing nitrite reductase</fullName>
        <ecNumber evidence="5">1.7.2.1</ecNumber>
    </recommendedName>
</protein>
<dbReference type="EMBL" id="MHRQ01000018">
    <property type="protein sequence ID" value="OHA26665.1"/>
    <property type="molecule type" value="Genomic_DNA"/>
</dbReference>
<evidence type="ECO:0000256" key="5">
    <source>
        <dbReference type="ARBA" id="ARBA00011882"/>
    </source>
</evidence>
<dbReference type="PRINTS" id="PR00695">
    <property type="entry name" value="CUNO2RDTASE"/>
</dbReference>
<dbReference type="Pfam" id="PF07731">
    <property type="entry name" value="Cu-oxidase_2"/>
    <property type="match status" value="1"/>
</dbReference>
<evidence type="ECO:0000256" key="2">
    <source>
        <dbReference type="ARBA" id="ARBA00001973"/>
    </source>
</evidence>
<dbReference type="InterPro" id="IPR008972">
    <property type="entry name" value="Cupredoxin"/>
</dbReference>
<evidence type="ECO:0000256" key="1">
    <source>
        <dbReference type="ARBA" id="ARBA00001960"/>
    </source>
</evidence>
<feature type="binding site" description="type 1 copper site" evidence="12">
    <location>
        <position position="325"/>
    </location>
    <ligand>
        <name>Cu cation</name>
        <dbReference type="ChEBI" id="CHEBI:23378"/>
        <label>1</label>
    </ligand>
</feature>
<dbReference type="InterPro" id="IPR011707">
    <property type="entry name" value="Cu-oxidase-like_N"/>
</dbReference>
<keyword evidence="8" id="KW-0677">Repeat</keyword>
<feature type="domain" description="Plastocyanin-like" evidence="14">
    <location>
        <begin position="98"/>
        <end position="209"/>
    </location>
</feature>
<evidence type="ECO:0000256" key="4">
    <source>
        <dbReference type="ARBA" id="ARBA00011233"/>
    </source>
</evidence>
<evidence type="ECO:0000256" key="10">
    <source>
        <dbReference type="ARBA" id="ARBA00023008"/>
    </source>
</evidence>
<feature type="binding site" description="type 1 copper site" evidence="12">
    <location>
        <position position="185"/>
    </location>
    <ligand>
        <name>Cu cation</name>
        <dbReference type="ChEBI" id="CHEBI:23378"/>
        <label>1</label>
    </ligand>
</feature>
<dbReference type="InterPro" id="IPR001287">
    <property type="entry name" value="NO2-reductase_Cu"/>
</dbReference>
<dbReference type="Proteomes" id="UP000177565">
    <property type="component" value="Unassembled WGS sequence"/>
</dbReference>
<evidence type="ECO:0000259" key="14">
    <source>
        <dbReference type="Pfam" id="PF07732"/>
    </source>
</evidence>
<comment type="caution">
    <text evidence="15">The sequence shown here is derived from an EMBL/GenBank/DDBJ whole genome shotgun (WGS) entry which is preliminary data.</text>
</comment>
<dbReference type="STRING" id="1802312.A3C06_01740"/>
<keyword evidence="7 12" id="KW-0479">Metal-binding</keyword>
<dbReference type="GO" id="GO:0050421">
    <property type="term" value="F:nitrite reductase (NO-forming) activity"/>
    <property type="evidence" value="ECO:0007669"/>
    <property type="project" value="UniProtKB-EC"/>
</dbReference>
<proteinExistence type="inferred from homology"/>
<evidence type="ECO:0000259" key="13">
    <source>
        <dbReference type="Pfam" id="PF07731"/>
    </source>
</evidence>